<evidence type="ECO:0000259" key="6">
    <source>
        <dbReference type="PROSITE" id="PS51684"/>
    </source>
</evidence>
<dbReference type="Gene3D" id="3.40.50.150">
    <property type="entry name" value="Vaccinia Virus protein VP39"/>
    <property type="match status" value="1"/>
</dbReference>
<evidence type="ECO:0000256" key="4">
    <source>
        <dbReference type="ARBA" id="ARBA00022691"/>
    </source>
</evidence>
<comment type="caution">
    <text evidence="7">The sequence shown here is derived from an EMBL/GenBank/DDBJ whole genome shotgun (WGS) entry which is preliminary data.</text>
</comment>
<keyword evidence="2 7" id="KW-0489">Methyltransferase</keyword>
<dbReference type="PANTHER" id="PTHR23245:SF36">
    <property type="entry name" value="TRNA (GUANINE(37)-N1)-METHYLTRANSFERASE"/>
    <property type="match status" value="1"/>
</dbReference>
<dbReference type="GO" id="GO:0008175">
    <property type="term" value="F:tRNA methyltransferase activity"/>
    <property type="evidence" value="ECO:0007669"/>
    <property type="project" value="TreeGrafter"/>
</dbReference>
<sequence length="193" mass="21672">TTRLEGYEQVEIKPRAGTKQYLPQAIRGSYDRIGGIAIIKLRNREKALELGNSLLKSKSGVTAVWQDTGIHGEFRTRKLTWLVGEEKTVTIHTENQARFILDISKVYFSPRLATERMRVARTVQDGEKIIDMFAGIGPFAILIARDRKAEITCIDANPDAIFYMKESMKLNKLKGSITPVLGQAETVIPNLPK</sequence>
<dbReference type="InterPro" id="IPR029063">
    <property type="entry name" value="SAM-dependent_MTases_sf"/>
</dbReference>
<keyword evidence="1" id="KW-0963">Cytoplasm</keyword>
<organism evidence="7">
    <name type="scientific">mine drainage metagenome</name>
    <dbReference type="NCBI Taxonomy" id="410659"/>
    <lineage>
        <taxon>unclassified sequences</taxon>
        <taxon>metagenomes</taxon>
        <taxon>ecological metagenomes</taxon>
    </lineage>
</organism>
<dbReference type="PROSITE" id="PS51684">
    <property type="entry name" value="SAM_MT_TRM5_TYW2"/>
    <property type="match status" value="1"/>
</dbReference>
<dbReference type="InterPro" id="IPR030382">
    <property type="entry name" value="MeTrfase_TRM5/TYW2"/>
</dbReference>
<dbReference type="Gene3D" id="3.30.300.110">
    <property type="entry name" value="Met-10+ protein-like domains"/>
    <property type="match status" value="1"/>
</dbReference>
<gene>
    <name evidence="7" type="ORF">B1B_12596</name>
</gene>
<evidence type="ECO:0000256" key="5">
    <source>
        <dbReference type="ARBA" id="ARBA00022694"/>
    </source>
</evidence>
<accession>T1B0Y1</accession>
<evidence type="ECO:0000313" key="7">
    <source>
        <dbReference type="EMBL" id="EQD46539.1"/>
    </source>
</evidence>
<dbReference type="GO" id="GO:0005737">
    <property type="term" value="C:cytoplasm"/>
    <property type="evidence" value="ECO:0007669"/>
    <property type="project" value="TreeGrafter"/>
</dbReference>
<feature type="non-terminal residue" evidence="7">
    <location>
        <position position="1"/>
    </location>
</feature>
<dbReference type="SUPFAM" id="SSF53335">
    <property type="entry name" value="S-adenosyl-L-methionine-dependent methyltransferases"/>
    <property type="match status" value="1"/>
</dbReference>
<dbReference type="CDD" id="cd02440">
    <property type="entry name" value="AdoMet_MTases"/>
    <property type="match status" value="1"/>
</dbReference>
<evidence type="ECO:0000256" key="3">
    <source>
        <dbReference type="ARBA" id="ARBA00022679"/>
    </source>
</evidence>
<keyword evidence="4" id="KW-0949">S-adenosyl-L-methionine</keyword>
<proteinExistence type="predicted"/>
<reference evidence="7" key="2">
    <citation type="journal article" date="2014" name="ISME J.">
        <title>Microbial stratification in low pH oxic and suboxic macroscopic growths along an acid mine drainage.</title>
        <authorList>
            <person name="Mendez-Garcia C."/>
            <person name="Mesa V."/>
            <person name="Sprenger R.R."/>
            <person name="Richter M."/>
            <person name="Diez M.S."/>
            <person name="Solano J."/>
            <person name="Bargiela R."/>
            <person name="Golyshina O.V."/>
            <person name="Manteca A."/>
            <person name="Ramos J.L."/>
            <person name="Gallego J.R."/>
            <person name="Llorente I."/>
            <person name="Martins Dos Santos V.A."/>
            <person name="Jensen O.N."/>
            <person name="Pelaez A.I."/>
            <person name="Sanchez J."/>
            <person name="Ferrer M."/>
        </authorList>
    </citation>
    <scope>NUCLEOTIDE SEQUENCE</scope>
</reference>
<dbReference type="InterPro" id="IPR056743">
    <property type="entry name" value="TRM5-TYW2-like_MTfase"/>
</dbReference>
<feature type="non-terminal residue" evidence="7">
    <location>
        <position position="193"/>
    </location>
</feature>
<keyword evidence="5" id="KW-0819">tRNA processing</keyword>
<dbReference type="GO" id="GO:0002939">
    <property type="term" value="P:tRNA N1-guanine methylation"/>
    <property type="evidence" value="ECO:0007669"/>
    <property type="project" value="TreeGrafter"/>
</dbReference>
<dbReference type="EMBL" id="AUZY01008257">
    <property type="protein sequence ID" value="EQD46539.1"/>
    <property type="molecule type" value="Genomic_DNA"/>
</dbReference>
<keyword evidence="3 7" id="KW-0808">Transferase</keyword>
<dbReference type="PANTHER" id="PTHR23245">
    <property type="entry name" value="TRNA METHYLTRANSFERASE"/>
    <property type="match status" value="1"/>
</dbReference>
<protein>
    <recommendedName>
        <fullName evidence="6">SAM-dependent methyltransferase TRM5/TYW2-type domain-containing protein</fullName>
    </recommendedName>
</protein>
<reference evidence="7" key="1">
    <citation type="submission" date="2013-08" db="EMBL/GenBank/DDBJ databases">
        <authorList>
            <person name="Mendez C."/>
            <person name="Richter M."/>
            <person name="Ferrer M."/>
            <person name="Sanchez J."/>
        </authorList>
    </citation>
    <scope>NUCLEOTIDE SEQUENCE</scope>
</reference>
<dbReference type="Pfam" id="PF25133">
    <property type="entry name" value="TYW2_N_2"/>
    <property type="match status" value="1"/>
</dbReference>
<name>T1B0Y1_9ZZZZ</name>
<dbReference type="AlphaFoldDB" id="T1B0Y1"/>
<dbReference type="InterPro" id="IPR056744">
    <property type="entry name" value="TRM5/TYW2-like_N"/>
</dbReference>
<evidence type="ECO:0000256" key="1">
    <source>
        <dbReference type="ARBA" id="ARBA00022490"/>
    </source>
</evidence>
<feature type="domain" description="SAM-dependent methyltransferase TRM5/TYW2-type" evidence="6">
    <location>
        <begin position="30"/>
        <end position="193"/>
    </location>
</feature>
<dbReference type="Pfam" id="PF02475">
    <property type="entry name" value="TRM5-TYW2_MTfase"/>
    <property type="match status" value="1"/>
</dbReference>
<evidence type="ECO:0000256" key="2">
    <source>
        <dbReference type="ARBA" id="ARBA00022603"/>
    </source>
</evidence>